<name>A0ABU4QPN6_9ENTR</name>
<dbReference type="Pfam" id="PF04655">
    <property type="entry name" value="APH_6_hur"/>
    <property type="match status" value="1"/>
</dbReference>
<accession>A0ABU4QPN6</accession>
<organism evidence="1 2">
    <name type="scientific">Scandinavium lactucae</name>
    <dbReference type="NCBI Taxonomy" id="3095028"/>
    <lineage>
        <taxon>Bacteria</taxon>
        <taxon>Pseudomonadati</taxon>
        <taxon>Pseudomonadota</taxon>
        <taxon>Gammaproteobacteria</taxon>
        <taxon>Enterobacterales</taxon>
        <taxon>Enterobacteriaceae</taxon>
        <taxon>Scandinavium</taxon>
    </lineage>
</organism>
<dbReference type="EMBL" id="JAWXRD010000027">
    <property type="protein sequence ID" value="MDX6040329.1"/>
    <property type="molecule type" value="Genomic_DNA"/>
</dbReference>
<evidence type="ECO:0000313" key="2">
    <source>
        <dbReference type="Proteomes" id="UP001275664"/>
    </source>
</evidence>
<proteinExistence type="predicted"/>
<dbReference type="Proteomes" id="UP001275664">
    <property type="component" value="Unassembled WGS sequence"/>
</dbReference>
<dbReference type="InterPro" id="IPR011009">
    <property type="entry name" value="Kinase-like_dom_sf"/>
</dbReference>
<reference evidence="1 2" key="1">
    <citation type="submission" date="2023-11" db="EMBL/GenBank/DDBJ databases">
        <title>Scandinavium wanjuensis sp. nov., isolated from lettuce South Korea.</title>
        <authorList>
            <person name="Park J."/>
            <person name="Park S."/>
            <person name="Oh K.K."/>
            <person name="Cho G.S."/>
            <person name="Franz C.M.A.P."/>
        </authorList>
    </citation>
    <scope>NUCLEOTIDE SEQUENCE [LARGE SCALE GENOMIC DNA]</scope>
    <source>
        <strain evidence="1 2">V105_6</strain>
    </source>
</reference>
<dbReference type="InterPro" id="IPR006748">
    <property type="entry name" value="NH2Glyco/OHUrea_AB-resist_kin"/>
</dbReference>
<gene>
    <name evidence="1" type="ORF">SIK69_08985</name>
</gene>
<dbReference type="SUPFAM" id="SSF56112">
    <property type="entry name" value="Protein kinase-like (PK-like)"/>
    <property type="match status" value="1"/>
</dbReference>
<sequence length="283" mass="31450">MHNDESKRWLERWRLVPDGPLLITHTSHLLPVIRVTNGSKAMLKITYDESEQLGNALMVWWEANGAARVFAHENEAILLERATGPASLSLMSRTGQDDAACHILCRVANKLHASPKYPLSALTPLRQWFSPLDVAAQRYGGILAYSAKVAEELLSTPLDLVSLHGDLHHGNVLDFAESGWLAIDPKGLSGERGFDFANIFTNPDLGDPAYQVARVLSIFKQRLEIITALSGIHRERLLMWIIAWCGLSAAWSLEINNCVSVQLDVAKLAIAELSNYPKRLLKE</sequence>
<dbReference type="RefSeq" id="WP_319785936.1">
    <property type="nucleotide sequence ID" value="NZ_JAWXRD010000027.1"/>
</dbReference>
<keyword evidence="2" id="KW-1185">Reference proteome</keyword>
<evidence type="ECO:0000313" key="1">
    <source>
        <dbReference type="EMBL" id="MDX6040329.1"/>
    </source>
</evidence>
<protein>
    <submittedName>
        <fullName evidence="1">Aminoglycoside phosphotransferase family protein</fullName>
    </submittedName>
</protein>
<comment type="caution">
    <text evidence="1">The sequence shown here is derived from an EMBL/GenBank/DDBJ whole genome shotgun (WGS) entry which is preliminary data.</text>
</comment>